<dbReference type="EMBL" id="AFQF01002714">
    <property type="protein sequence ID" value="EGU79093.1"/>
    <property type="molecule type" value="Genomic_DNA"/>
</dbReference>
<sequence>MGSMYRHIVRGQNSLAENIGNGGLIGDYPPSLDIGKKFYKFGEMSLVWHAQDTSDMRRPQLGTNNSRFVKGEQPTVTHSTHSSPQQLACRKNDLYPTLRLCAHAAWSVAEAVVIPSRSWFVDNTAYRTDGIYCISLNGQTQVDNLQFYLANTNDK</sequence>
<reference evidence="1" key="1">
    <citation type="journal article" date="2012" name="Mol. Plant Microbe Interact.">
        <title>A highly conserved effector in Fusarium oxysporum is required for full virulence on Arabidopsis.</title>
        <authorList>
            <person name="Thatcher L.F."/>
            <person name="Gardiner D.M."/>
            <person name="Kazan K."/>
            <person name="Manners J."/>
        </authorList>
    </citation>
    <scope>NUCLEOTIDE SEQUENCE [LARGE SCALE GENOMIC DNA]</scope>
    <source>
        <strain evidence="1">Fo5176</strain>
    </source>
</reference>
<protein>
    <submittedName>
        <fullName evidence="1">Uncharacterized protein</fullName>
    </submittedName>
</protein>
<evidence type="ECO:0000313" key="1">
    <source>
        <dbReference type="EMBL" id="EGU79093.1"/>
    </source>
</evidence>
<name>F9FVF0_FUSOF</name>
<organism evidence="1">
    <name type="scientific">Fusarium oxysporum (strain Fo5176)</name>
    <name type="common">Fusarium vascular wilt</name>
    <dbReference type="NCBI Taxonomy" id="660025"/>
    <lineage>
        <taxon>Eukaryota</taxon>
        <taxon>Fungi</taxon>
        <taxon>Dikarya</taxon>
        <taxon>Ascomycota</taxon>
        <taxon>Pezizomycotina</taxon>
        <taxon>Sordariomycetes</taxon>
        <taxon>Hypocreomycetidae</taxon>
        <taxon>Hypocreales</taxon>
        <taxon>Nectriaceae</taxon>
        <taxon>Fusarium</taxon>
        <taxon>Fusarium oxysporum species complex</taxon>
    </lineage>
</organism>
<comment type="caution">
    <text evidence="1">The sequence shown here is derived from an EMBL/GenBank/DDBJ whole genome shotgun (WGS) entry which is preliminary data.</text>
</comment>
<accession>F9FVF0</accession>
<gene>
    <name evidence="1" type="ORF">FOXB_10381</name>
</gene>
<proteinExistence type="predicted"/>
<dbReference type="AlphaFoldDB" id="F9FVF0"/>